<dbReference type="PANTHER" id="PTHR32089">
    <property type="entry name" value="METHYL-ACCEPTING CHEMOTAXIS PROTEIN MCPB"/>
    <property type="match status" value="1"/>
</dbReference>
<dbReference type="RefSeq" id="WP_012453272.1">
    <property type="nucleotide sequence ID" value="NC_010725.1"/>
</dbReference>
<evidence type="ECO:0000259" key="7">
    <source>
        <dbReference type="PROSITE" id="PS50885"/>
    </source>
</evidence>
<evidence type="ECO:0000256" key="4">
    <source>
        <dbReference type="SAM" id="Coils"/>
    </source>
</evidence>
<keyword evidence="4" id="KW-0175">Coiled coil</keyword>
<feature type="domain" description="Methyl-accepting transducer" evidence="6">
    <location>
        <begin position="267"/>
        <end position="524"/>
    </location>
</feature>
<evidence type="ECO:0000256" key="1">
    <source>
        <dbReference type="ARBA" id="ARBA00023224"/>
    </source>
</evidence>
<keyword evidence="1 3" id="KW-0807">Transducer</keyword>
<dbReference type="PROSITE" id="PS50111">
    <property type="entry name" value="CHEMOTAXIS_TRANSDUC_2"/>
    <property type="match status" value="1"/>
</dbReference>
<feature type="domain" description="HAMP" evidence="7">
    <location>
        <begin position="210"/>
        <end position="262"/>
    </location>
</feature>
<keyword evidence="5" id="KW-0472">Membrane</keyword>
<dbReference type="EMBL" id="CP001029">
    <property type="protein sequence ID" value="ACB79524.1"/>
    <property type="molecule type" value="Genomic_DNA"/>
</dbReference>
<organism evidence="8 9">
    <name type="scientific">Methylorubrum populi (strain ATCC BAA-705 / NCIMB 13946 / BJ001)</name>
    <name type="common">Methylobacterium populi</name>
    <dbReference type="NCBI Taxonomy" id="441620"/>
    <lineage>
        <taxon>Bacteria</taxon>
        <taxon>Pseudomonadati</taxon>
        <taxon>Pseudomonadota</taxon>
        <taxon>Alphaproteobacteria</taxon>
        <taxon>Hyphomicrobiales</taxon>
        <taxon>Methylobacteriaceae</taxon>
        <taxon>Methylorubrum</taxon>
    </lineage>
</organism>
<evidence type="ECO:0000313" key="9">
    <source>
        <dbReference type="Proteomes" id="UP000007136"/>
    </source>
</evidence>
<dbReference type="CDD" id="cd19410">
    <property type="entry name" value="HK9-like_sensor"/>
    <property type="match status" value="1"/>
</dbReference>
<sequence length="539" mass="56855">MLNSWGLNRSLGGAISTILLVSVLSSGAVLATLDQLQDATDARARSSQTIRALGDFRAAMLNQETGLRGYLLTGHPSSLEPYRAGRPALDDAIGRLQSLISNDTETSRLLSDAIAAARAWQTKIGETAVSSASDPTTKPEAIRIEADGTGKQFFDTLRQKLATIEGVEEQNRLKQNELLRQAQRNASLALWIGTLLTLLICLAIGIAINRLIVQPLVNVMGFVERIGSGDLTGRIERTGQSEIGRLGSTLNGMADGLADLARTNRVATADLNAAAAEIRASAQQQAASVEEQFAAVQETAATVDEITRSGAQVSKRAIEVIATAEATANTARAGLRAAGDTATAMEAIREQGEAVAGNIVALSEKTQAIGEIIVTVNDISERTHLLALNAAIEAAAAGEQGLAFTVVASEMKLLADQAKAATVQVRGILGEIQRGINASVMLTEEAVKRAAAGKARTASTVRTIEEMAARVEESMQTFQQIVASTNQQQLGIEQVMGALQNIRQASQQTAAGIREVETASANLTELAQGLVTLAERYRV</sequence>
<proteinExistence type="inferred from homology"/>
<dbReference type="GO" id="GO:0007165">
    <property type="term" value="P:signal transduction"/>
    <property type="evidence" value="ECO:0007669"/>
    <property type="project" value="UniProtKB-KW"/>
</dbReference>
<dbReference type="SUPFAM" id="SSF58104">
    <property type="entry name" value="Methyl-accepting chemotaxis protein (MCP) signaling domain"/>
    <property type="match status" value="1"/>
</dbReference>
<dbReference type="Pfam" id="PF05227">
    <property type="entry name" value="CHASE3"/>
    <property type="match status" value="1"/>
</dbReference>
<dbReference type="SMART" id="SM00283">
    <property type="entry name" value="MA"/>
    <property type="match status" value="1"/>
</dbReference>
<dbReference type="GO" id="GO:0016020">
    <property type="term" value="C:membrane"/>
    <property type="evidence" value="ECO:0007669"/>
    <property type="project" value="InterPro"/>
</dbReference>
<accession>B1ZDI1</accession>
<dbReference type="InterPro" id="IPR004089">
    <property type="entry name" value="MCPsignal_dom"/>
</dbReference>
<dbReference type="InterPro" id="IPR003660">
    <property type="entry name" value="HAMP_dom"/>
</dbReference>
<evidence type="ECO:0000256" key="5">
    <source>
        <dbReference type="SAM" id="Phobius"/>
    </source>
</evidence>
<evidence type="ECO:0000256" key="3">
    <source>
        <dbReference type="PROSITE-ProRule" id="PRU00284"/>
    </source>
</evidence>
<comment type="similarity">
    <text evidence="2">Belongs to the methyl-accepting chemotaxis (MCP) protein family.</text>
</comment>
<feature type="transmembrane region" description="Helical" evidence="5">
    <location>
        <begin position="12"/>
        <end position="33"/>
    </location>
</feature>
<dbReference type="CDD" id="cd06225">
    <property type="entry name" value="HAMP"/>
    <property type="match status" value="1"/>
</dbReference>
<dbReference type="Proteomes" id="UP000007136">
    <property type="component" value="Chromosome"/>
</dbReference>
<dbReference type="STRING" id="441620.Mpop_1357"/>
<name>B1ZDI1_METPB</name>
<dbReference type="InterPro" id="IPR007891">
    <property type="entry name" value="CHASE3"/>
</dbReference>
<evidence type="ECO:0000259" key="6">
    <source>
        <dbReference type="PROSITE" id="PS50111"/>
    </source>
</evidence>
<evidence type="ECO:0000256" key="2">
    <source>
        <dbReference type="ARBA" id="ARBA00029447"/>
    </source>
</evidence>
<dbReference type="PROSITE" id="PS50885">
    <property type="entry name" value="HAMP"/>
    <property type="match status" value="1"/>
</dbReference>
<dbReference type="HOGENOM" id="CLU_000445_107_27_5"/>
<protein>
    <submittedName>
        <fullName evidence="8">Methyl-accepting chemotaxis sensory transducer</fullName>
    </submittedName>
</protein>
<dbReference type="Pfam" id="PF00672">
    <property type="entry name" value="HAMP"/>
    <property type="match status" value="1"/>
</dbReference>
<dbReference type="SMART" id="SM00304">
    <property type="entry name" value="HAMP"/>
    <property type="match status" value="1"/>
</dbReference>
<dbReference type="AlphaFoldDB" id="B1ZDI1"/>
<dbReference type="KEGG" id="mpo:Mpop_1357"/>
<gene>
    <name evidence="8" type="ordered locus">Mpop_1357</name>
</gene>
<feature type="transmembrane region" description="Helical" evidence="5">
    <location>
        <begin position="188"/>
        <end position="208"/>
    </location>
</feature>
<dbReference type="PANTHER" id="PTHR32089:SF112">
    <property type="entry name" value="LYSOZYME-LIKE PROTEIN-RELATED"/>
    <property type="match status" value="1"/>
</dbReference>
<dbReference type="Pfam" id="PF00015">
    <property type="entry name" value="MCPsignal"/>
    <property type="match status" value="1"/>
</dbReference>
<evidence type="ECO:0000313" key="8">
    <source>
        <dbReference type="EMBL" id="ACB79524.1"/>
    </source>
</evidence>
<dbReference type="OrthoDB" id="2489132at2"/>
<keyword evidence="5" id="KW-1133">Transmembrane helix</keyword>
<keyword evidence="5" id="KW-0812">Transmembrane</keyword>
<dbReference type="eggNOG" id="COG0840">
    <property type="taxonomic scope" value="Bacteria"/>
</dbReference>
<dbReference type="Gene3D" id="1.10.287.950">
    <property type="entry name" value="Methyl-accepting chemotaxis protein"/>
    <property type="match status" value="1"/>
</dbReference>
<reference evidence="8" key="1">
    <citation type="submission" date="2008-04" db="EMBL/GenBank/DDBJ databases">
        <title>Complete sequence of chromosome of Methylobacterium populi BJ001.</title>
        <authorList>
            <consortium name="US DOE Joint Genome Institute"/>
            <person name="Copeland A."/>
            <person name="Lucas S."/>
            <person name="Lapidus A."/>
            <person name="Glavina del Rio T."/>
            <person name="Dalin E."/>
            <person name="Tice H."/>
            <person name="Bruce D."/>
            <person name="Goodwin L."/>
            <person name="Pitluck S."/>
            <person name="Chertkov O."/>
            <person name="Brettin T."/>
            <person name="Detter J.C."/>
            <person name="Han C."/>
            <person name="Kuske C.R."/>
            <person name="Schmutz J."/>
            <person name="Larimer F."/>
            <person name="Land M."/>
            <person name="Hauser L."/>
            <person name="Kyrpides N."/>
            <person name="Mikhailova N."/>
            <person name="Marx C."/>
            <person name="Richardson P."/>
        </authorList>
    </citation>
    <scope>NUCLEOTIDE SEQUENCE [LARGE SCALE GENOMIC DNA]</scope>
    <source>
        <strain evidence="8">BJ001</strain>
    </source>
</reference>
<feature type="coiled-coil region" evidence="4">
    <location>
        <begin position="272"/>
        <end position="299"/>
    </location>
</feature>